<dbReference type="GO" id="GO:0006352">
    <property type="term" value="P:DNA-templated transcription initiation"/>
    <property type="evidence" value="ECO:0007669"/>
    <property type="project" value="InterPro"/>
</dbReference>
<organism evidence="5 6">
    <name type="scientific">Kouleothrix aurantiaca</name>
    <dbReference type="NCBI Taxonomy" id="186479"/>
    <lineage>
        <taxon>Bacteria</taxon>
        <taxon>Bacillati</taxon>
        <taxon>Chloroflexota</taxon>
        <taxon>Chloroflexia</taxon>
        <taxon>Chloroflexales</taxon>
        <taxon>Roseiflexineae</taxon>
        <taxon>Roseiflexaceae</taxon>
        <taxon>Kouleothrix</taxon>
    </lineage>
</organism>
<keyword evidence="2" id="KW-0731">Sigma factor</keyword>
<keyword evidence="1" id="KW-0805">Transcription regulation</keyword>
<reference evidence="5 6" key="1">
    <citation type="submission" date="2015-09" db="EMBL/GenBank/DDBJ databases">
        <title>Draft genome sequence of Kouleothrix aurantiaca JCM 19913.</title>
        <authorList>
            <person name="Hemp J."/>
        </authorList>
    </citation>
    <scope>NUCLEOTIDE SEQUENCE [LARGE SCALE GENOMIC DNA]</scope>
    <source>
        <strain evidence="5 6">COM-B</strain>
    </source>
</reference>
<evidence type="ECO:0000259" key="4">
    <source>
        <dbReference type="Pfam" id="PF04542"/>
    </source>
</evidence>
<dbReference type="InterPro" id="IPR036388">
    <property type="entry name" value="WH-like_DNA-bd_sf"/>
</dbReference>
<gene>
    <name evidence="5" type="ORF">SE17_43700</name>
</gene>
<dbReference type="InterPro" id="IPR039425">
    <property type="entry name" value="RNA_pol_sigma-70-like"/>
</dbReference>
<protein>
    <recommendedName>
        <fullName evidence="4">RNA polymerase sigma-70 region 2 domain-containing protein</fullName>
    </recommendedName>
</protein>
<dbReference type="Gene3D" id="1.10.10.10">
    <property type="entry name" value="Winged helix-like DNA-binding domain superfamily/Winged helix DNA-binding domain"/>
    <property type="match status" value="1"/>
</dbReference>
<dbReference type="GO" id="GO:0016987">
    <property type="term" value="F:sigma factor activity"/>
    <property type="evidence" value="ECO:0007669"/>
    <property type="project" value="UniProtKB-KW"/>
</dbReference>
<dbReference type="PANTHER" id="PTHR43133">
    <property type="entry name" value="RNA POLYMERASE ECF-TYPE SIGMA FACTO"/>
    <property type="match status" value="1"/>
</dbReference>
<proteinExistence type="predicted"/>
<evidence type="ECO:0000256" key="1">
    <source>
        <dbReference type="ARBA" id="ARBA00023015"/>
    </source>
</evidence>
<evidence type="ECO:0000256" key="3">
    <source>
        <dbReference type="ARBA" id="ARBA00023163"/>
    </source>
</evidence>
<dbReference type="Gene3D" id="1.10.1740.10">
    <property type="match status" value="1"/>
</dbReference>
<dbReference type="InterPro" id="IPR013325">
    <property type="entry name" value="RNA_pol_sigma_r2"/>
</dbReference>
<sequence length="142" mass="15155">MEASLTACIGAAQHGDLEAFGAVVERFQAMAHAVAYTVLGDAHLAQDAAQEAFIEAFVHLGGLREPVAFPGWFRRVVLKCADRLVRGKAHAQLPLDVAGALASAQPGPAELAETRELQRQIQAGIAALPEPDRQVLLLFYMA</sequence>
<comment type="caution">
    <text evidence="5">The sequence shown here is derived from an EMBL/GenBank/DDBJ whole genome shotgun (WGS) entry which is preliminary data.</text>
</comment>
<accession>A0A0P9CK32</accession>
<dbReference type="SUPFAM" id="SSF88946">
    <property type="entry name" value="Sigma2 domain of RNA polymerase sigma factors"/>
    <property type="match status" value="1"/>
</dbReference>
<feature type="domain" description="RNA polymerase sigma-70 region 2" evidence="4">
    <location>
        <begin position="24"/>
        <end position="84"/>
    </location>
</feature>
<dbReference type="Pfam" id="PF04542">
    <property type="entry name" value="Sigma70_r2"/>
    <property type="match status" value="1"/>
</dbReference>
<name>A0A0P9CK32_9CHLR</name>
<keyword evidence="3" id="KW-0804">Transcription</keyword>
<dbReference type="EMBL" id="LJCR01003643">
    <property type="protein sequence ID" value="KPV46054.1"/>
    <property type="molecule type" value="Genomic_DNA"/>
</dbReference>
<keyword evidence="6" id="KW-1185">Reference proteome</keyword>
<evidence type="ECO:0000313" key="6">
    <source>
        <dbReference type="Proteomes" id="UP000050509"/>
    </source>
</evidence>
<evidence type="ECO:0000256" key="2">
    <source>
        <dbReference type="ARBA" id="ARBA00023082"/>
    </source>
</evidence>
<dbReference type="PANTHER" id="PTHR43133:SF51">
    <property type="entry name" value="RNA POLYMERASE SIGMA FACTOR"/>
    <property type="match status" value="1"/>
</dbReference>
<dbReference type="AlphaFoldDB" id="A0A0P9CK32"/>
<evidence type="ECO:0000313" key="5">
    <source>
        <dbReference type="EMBL" id="KPV46054.1"/>
    </source>
</evidence>
<dbReference type="Proteomes" id="UP000050509">
    <property type="component" value="Unassembled WGS sequence"/>
</dbReference>
<dbReference type="InterPro" id="IPR007627">
    <property type="entry name" value="RNA_pol_sigma70_r2"/>
</dbReference>
<feature type="non-terminal residue" evidence="5">
    <location>
        <position position="142"/>
    </location>
</feature>